<dbReference type="PANTHER" id="PTHR15503">
    <property type="entry name" value="LDOC1 RELATED"/>
    <property type="match status" value="1"/>
</dbReference>
<keyword evidence="1" id="KW-0175">Coiled coil</keyword>
<evidence type="ECO:0000313" key="5">
    <source>
        <dbReference type="Proteomes" id="UP000467840"/>
    </source>
</evidence>
<dbReference type="Gene3D" id="1.10.287.1490">
    <property type="match status" value="1"/>
</dbReference>
<feature type="compositionally biased region" description="Basic and acidic residues" evidence="2">
    <location>
        <begin position="343"/>
        <end position="363"/>
    </location>
</feature>
<feature type="compositionally biased region" description="Basic and acidic residues" evidence="2">
    <location>
        <begin position="30"/>
        <end position="43"/>
    </location>
</feature>
<dbReference type="InterPro" id="IPR021109">
    <property type="entry name" value="Peptidase_aspartic_dom_sf"/>
</dbReference>
<sequence length="617" mass="69258">MSDPSEVIPGAGVAPGGEEQGGGRRKGRGKSRDPGRAREELGDVETRLAKVELHLIEGEQKFEEMDNRLEELDGKVDELQDELRGALDSAVDKLASEGESLRLSYLDNYAALKDENRSLREQVDRVSDENTHLREELDKVLGKLKEVEQQVSLVAIAIVQGGGANASGATMAMPSRVEVPKPSSFKGSRDAKEIDNFLWNMEQYFRALGITDDARKIDHAPLYLADTATVWWRRRQADREKGLCIINTWEDFKKELKRQFYPENVAKETRARLRRLSQKGSIRDYVKEFSETLLEIPDYPDQEAFYTFLDGLQHWAKMEVERRGADNLASAIAIAESLTEYKRNDKDKEKNKGRGKPYKEKSGGDSSHNSRPTNNKEGGSKKFKEHKKQEGPSKGQHFRRQGDRPPLKCFLCEGPHRAWDCPKKAGLTALVEQACASPQPKEGASMGSLQLAAIQAKPKEATKEKMGRLFVQASLGGKEVRALVDTGASDNFLKFEEAQRLGIRYTPEMGWLKAVNSNPSPIHGVARDVPVKLATSQPNLALLDRIREGMQQDPQAKCLMEMISQGKTRRFWLDGGLVRTKRGSVYIPKWGSLRREVLKECHDSLWAGILVLGALWH</sequence>
<evidence type="ECO:0000313" key="4">
    <source>
        <dbReference type="EMBL" id="KAF2282274.1"/>
    </source>
</evidence>
<feature type="coiled-coil region" evidence="1">
    <location>
        <begin position="55"/>
        <end position="150"/>
    </location>
</feature>
<dbReference type="Pfam" id="PF03732">
    <property type="entry name" value="Retrotrans_gag"/>
    <property type="match status" value="1"/>
</dbReference>
<dbReference type="InterPro" id="IPR005162">
    <property type="entry name" value="Retrotrans_gag_dom"/>
</dbReference>
<dbReference type="PANTHER" id="PTHR15503:SF45">
    <property type="entry name" value="RNA-DIRECTED DNA POLYMERASE HOMOLOG"/>
    <property type="match status" value="1"/>
</dbReference>
<dbReference type="Proteomes" id="UP000467840">
    <property type="component" value="Unassembled WGS sequence"/>
</dbReference>
<dbReference type="Gene3D" id="2.40.70.10">
    <property type="entry name" value="Acid Proteases"/>
    <property type="match status" value="1"/>
</dbReference>
<comment type="caution">
    <text evidence="4">The sequence shown here is derived from an EMBL/GenBank/DDBJ whole genome shotgun (WGS) entry which is preliminary data.</text>
</comment>
<dbReference type="AlphaFoldDB" id="A0A6A6K196"/>
<accession>A0A6A6K196</accession>
<keyword evidence="5" id="KW-1185">Reference proteome</keyword>
<dbReference type="InterPro" id="IPR032567">
    <property type="entry name" value="RTL1-rel"/>
</dbReference>
<gene>
    <name evidence="4" type="ORF">GH714_044011</name>
</gene>
<dbReference type="SUPFAM" id="SSF50630">
    <property type="entry name" value="Acid proteases"/>
    <property type="match status" value="1"/>
</dbReference>
<feature type="compositionally biased region" description="Basic and acidic residues" evidence="2">
    <location>
        <begin position="378"/>
        <end position="391"/>
    </location>
</feature>
<organism evidence="4 5">
    <name type="scientific">Hevea brasiliensis</name>
    <name type="common">Para rubber tree</name>
    <name type="synonym">Siphonia brasiliensis</name>
    <dbReference type="NCBI Taxonomy" id="3981"/>
    <lineage>
        <taxon>Eukaryota</taxon>
        <taxon>Viridiplantae</taxon>
        <taxon>Streptophyta</taxon>
        <taxon>Embryophyta</taxon>
        <taxon>Tracheophyta</taxon>
        <taxon>Spermatophyta</taxon>
        <taxon>Magnoliopsida</taxon>
        <taxon>eudicotyledons</taxon>
        <taxon>Gunneridae</taxon>
        <taxon>Pentapetalae</taxon>
        <taxon>rosids</taxon>
        <taxon>fabids</taxon>
        <taxon>Malpighiales</taxon>
        <taxon>Euphorbiaceae</taxon>
        <taxon>Crotonoideae</taxon>
        <taxon>Micrandreae</taxon>
        <taxon>Hevea</taxon>
    </lineage>
</organism>
<evidence type="ECO:0000259" key="3">
    <source>
        <dbReference type="Pfam" id="PF03732"/>
    </source>
</evidence>
<feature type="compositionally biased region" description="Polar residues" evidence="2">
    <location>
        <begin position="364"/>
        <end position="377"/>
    </location>
</feature>
<feature type="region of interest" description="Disordered" evidence="2">
    <location>
        <begin position="1"/>
        <end position="43"/>
    </location>
</feature>
<dbReference type="EMBL" id="JAAGAX010000422">
    <property type="protein sequence ID" value="KAF2282274.1"/>
    <property type="molecule type" value="Genomic_DNA"/>
</dbReference>
<evidence type="ECO:0000256" key="1">
    <source>
        <dbReference type="SAM" id="Coils"/>
    </source>
</evidence>
<dbReference type="CDD" id="cd05483">
    <property type="entry name" value="retropepsin_like_bacteria"/>
    <property type="match status" value="1"/>
</dbReference>
<protein>
    <recommendedName>
        <fullName evidence="3">Retrotransposon gag domain-containing protein</fullName>
    </recommendedName>
</protein>
<name>A0A6A6K196_HEVBR</name>
<dbReference type="InterPro" id="IPR034122">
    <property type="entry name" value="Retropepsin-like_bacterial"/>
</dbReference>
<reference evidence="4 5" key="1">
    <citation type="journal article" date="2020" name="Mol. Plant">
        <title>The Chromosome-Based Rubber Tree Genome Provides New Insights into Spurge Genome Evolution and Rubber Biosynthesis.</title>
        <authorList>
            <person name="Liu J."/>
            <person name="Shi C."/>
            <person name="Shi C.C."/>
            <person name="Li W."/>
            <person name="Zhang Q.J."/>
            <person name="Zhang Y."/>
            <person name="Li K."/>
            <person name="Lu H.F."/>
            <person name="Shi C."/>
            <person name="Zhu S.T."/>
            <person name="Xiao Z.Y."/>
            <person name="Nan H."/>
            <person name="Yue Y."/>
            <person name="Zhu X.G."/>
            <person name="Wu Y."/>
            <person name="Hong X.N."/>
            <person name="Fan G.Y."/>
            <person name="Tong Y."/>
            <person name="Zhang D."/>
            <person name="Mao C.L."/>
            <person name="Liu Y.L."/>
            <person name="Hao S.J."/>
            <person name="Liu W.Q."/>
            <person name="Lv M.Q."/>
            <person name="Zhang H.B."/>
            <person name="Liu Y."/>
            <person name="Hu-Tang G.R."/>
            <person name="Wang J.P."/>
            <person name="Wang J.H."/>
            <person name="Sun Y.H."/>
            <person name="Ni S.B."/>
            <person name="Chen W.B."/>
            <person name="Zhang X.C."/>
            <person name="Jiao Y.N."/>
            <person name="Eichler E.E."/>
            <person name="Li G.H."/>
            <person name="Liu X."/>
            <person name="Gao L.Z."/>
        </authorList>
    </citation>
    <scope>NUCLEOTIDE SEQUENCE [LARGE SCALE GENOMIC DNA]</scope>
    <source>
        <strain evidence="5">cv. GT1</strain>
        <tissue evidence="4">Leaf</tissue>
    </source>
</reference>
<feature type="region of interest" description="Disordered" evidence="2">
    <location>
        <begin position="343"/>
        <end position="406"/>
    </location>
</feature>
<feature type="domain" description="Retrotransposon gag" evidence="3">
    <location>
        <begin position="219"/>
        <end position="313"/>
    </location>
</feature>
<evidence type="ECO:0000256" key="2">
    <source>
        <dbReference type="SAM" id="MobiDB-lite"/>
    </source>
</evidence>
<dbReference type="Pfam" id="PF13650">
    <property type="entry name" value="Asp_protease_2"/>
    <property type="match status" value="1"/>
</dbReference>
<proteinExistence type="predicted"/>